<dbReference type="Proteomes" id="UP000623842">
    <property type="component" value="Unassembled WGS sequence"/>
</dbReference>
<dbReference type="RefSeq" id="WP_229854850.1">
    <property type="nucleotide sequence ID" value="NZ_BNCK01000010.1"/>
</dbReference>
<keyword evidence="2" id="KW-1185">Reference proteome</keyword>
<name>A0A919BQU9_9GAMM</name>
<comment type="caution">
    <text evidence="1">The sequence shown here is derived from an EMBL/GenBank/DDBJ whole genome shotgun (WGS) entry which is preliminary data.</text>
</comment>
<gene>
    <name evidence="1" type="ORF">GCM10017161_38040</name>
</gene>
<sequence length="405" mass="45922">MPRIIIILLIYFSAFYAHANELEWSSFGTLAMTLSDSKQYGFRRDIRSDNGVFEGDVDFKEFSLIGGQLETKLGNNVDFVGQVVLRDIAKSKWDDYISLAFMRYTPNTNWSFRLGRLSPDLFMITEYRNVNIAYSWAKVPTEVYGIIPFLYYDGADVSYSTRVGDALVRAKFFAGESDSIVFADSEYEGLDLDKMLGSSLTYDKGDWNLQFRFSQGKLSAKSNAVDLINTQIALLPDFIWPNKQAFYSKVNLKNIDAKYLSLSGQKYLGNWLFSFELAQVDADSKMISTLNSGYVSAAYQYNQHTFYTVIAQTDSKQYKFNEVGVNTALIPELIQAIDYGANFYSSNQQSMSVGWRWDITPSIVSKLQFTRTDISENGDTLWINTGLDSPKEKVNSLVLSLSFAL</sequence>
<accession>A0A919BQU9</accession>
<evidence type="ECO:0008006" key="3">
    <source>
        <dbReference type="Google" id="ProtNLM"/>
    </source>
</evidence>
<reference evidence="1" key="1">
    <citation type="journal article" date="2014" name="Int. J. Syst. Evol. Microbiol.">
        <title>Complete genome sequence of Corynebacterium casei LMG S-19264T (=DSM 44701T), isolated from a smear-ripened cheese.</title>
        <authorList>
            <consortium name="US DOE Joint Genome Institute (JGI-PGF)"/>
            <person name="Walter F."/>
            <person name="Albersmeier A."/>
            <person name="Kalinowski J."/>
            <person name="Ruckert C."/>
        </authorList>
    </citation>
    <scope>NUCLEOTIDE SEQUENCE</scope>
    <source>
        <strain evidence="1">KCTC 42731</strain>
    </source>
</reference>
<evidence type="ECO:0000313" key="1">
    <source>
        <dbReference type="EMBL" id="GHG04804.1"/>
    </source>
</evidence>
<dbReference type="SUPFAM" id="SSF56935">
    <property type="entry name" value="Porins"/>
    <property type="match status" value="1"/>
</dbReference>
<reference evidence="1" key="2">
    <citation type="submission" date="2020-09" db="EMBL/GenBank/DDBJ databases">
        <authorList>
            <person name="Sun Q."/>
            <person name="Kim S."/>
        </authorList>
    </citation>
    <scope>NUCLEOTIDE SEQUENCE</scope>
    <source>
        <strain evidence="1">KCTC 42731</strain>
    </source>
</reference>
<dbReference type="AlphaFoldDB" id="A0A919BQU9"/>
<organism evidence="1 2">
    <name type="scientific">Thalassotalea marina</name>
    <dbReference type="NCBI Taxonomy" id="1673741"/>
    <lineage>
        <taxon>Bacteria</taxon>
        <taxon>Pseudomonadati</taxon>
        <taxon>Pseudomonadota</taxon>
        <taxon>Gammaproteobacteria</taxon>
        <taxon>Alteromonadales</taxon>
        <taxon>Colwelliaceae</taxon>
        <taxon>Thalassotalea</taxon>
    </lineage>
</organism>
<dbReference type="EMBL" id="BNCK01000010">
    <property type="protein sequence ID" value="GHG04804.1"/>
    <property type="molecule type" value="Genomic_DNA"/>
</dbReference>
<evidence type="ECO:0000313" key="2">
    <source>
        <dbReference type="Proteomes" id="UP000623842"/>
    </source>
</evidence>
<protein>
    <recommendedName>
        <fullName evidence="3">Porin</fullName>
    </recommendedName>
</protein>
<proteinExistence type="predicted"/>